<evidence type="ECO:0000256" key="1">
    <source>
        <dbReference type="ARBA" id="ARBA00022679"/>
    </source>
</evidence>
<keyword evidence="4" id="KW-0378">Hydrolase</keyword>
<dbReference type="InterPro" id="IPR050243">
    <property type="entry name" value="PHP_phosphatase"/>
</dbReference>
<dbReference type="InterPro" id="IPR047967">
    <property type="entry name" value="PolX_PHP"/>
</dbReference>
<dbReference type="GO" id="GO:0016779">
    <property type="term" value="F:nucleotidyltransferase activity"/>
    <property type="evidence" value="ECO:0007669"/>
    <property type="project" value="UniProtKB-KW"/>
</dbReference>
<dbReference type="Gene3D" id="3.30.210.10">
    <property type="entry name" value="DNA polymerase, thumb domain"/>
    <property type="match status" value="1"/>
</dbReference>
<evidence type="ECO:0000313" key="5">
    <source>
        <dbReference type="Proteomes" id="UP000442695"/>
    </source>
</evidence>
<organism evidence="4 5">
    <name type="scientific">Pseudomonas putida</name>
    <name type="common">Arthrobacter siderocapsulatus</name>
    <dbReference type="NCBI Taxonomy" id="303"/>
    <lineage>
        <taxon>Bacteria</taxon>
        <taxon>Pseudomonadati</taxon>
        <taxon>Pseudomonadota</taxon>
        <taxon>Gammaproteobacteria</taxon>
        <taxon>Pseudomonadales</taxon>
        <taxon>Pseudomonadaceae</taxon>
        <taxon>Pseudomonas</taxon>
    </lineage>
</organism>
<feature type="domain" description="Polymerase/histidinol phosphatase N-terminal" evidence="3">
    <location>
        <begin position="188"/>
        <end position="267"/>
    </location>
</feature>
<dbReference type="InterPro" id="IPR003141">
    <property type="entry name" value="Pol/His_phosphatase_N"/>
</dbReference>
<reference evidence="4 5" key="1">
    <citation type="submission" date="2019-12" db="EMBL/GenBank/DDBJ databases">
        <authorList>
            <person name="Woiski C."/>
        </authorList>
    </citation>
    <scope>NUCLEOTIDE SEQUENCE [LARGE SCALE GENOMIC DNA]</scope>
    <source>
        <strain evidence="4 5">BOE100</strain>
    </source>
</reference>
<dbReference type="InterPro" id="IPR016195">
    <property type="entry name" value="Pol/histidinol_Pase-like"/>
</dbReference>
<evidence type="ECO:0000313" key="4">
    <source>
        <dbReference type="EMBL" id="KAF0251838.1"/>
    </source>
</evidence>
<name>A0A7V8J1L0_PSEPU</name>
<dbReference type="GO" id="GO:0005829">
    <property type="term" value="C:cytosol"/>
    <property type="evidence" value="ECO:0007669"/>
    <property type="project" value="TreeGrafter"/>
</dbReference>
<comment type="caution">
    <text evidence="4">The sequence shown here is derived from an EMBL/GenBank/DDBJ whole genome shotgun (WGS) entry which is preliminary data.</text>
</comment>
<dbReference type="EMBL" id="WOWR01000051">
    <property type="protein sequence ID" value="KAF0251838.1"/>
    <property type="molecule type" value="Genomic_DNA"/>
</dbReference>
<dbReference type="GO" id="GO:0042578">
    <property type="term" value="F:phosphoric ester hydrolase activity"/>
    <property type="evidence" value="ECO:0007669"/>
    <property type="project" value="TreeGrafter"/>
</dbReference>
<dbReference type="Proteomes" id="UP000442695">
    <property type="component" value="Unassembled WGS sequence"/>
</dbReference>
<dbReference type="RefSeq" id="WP_059394890.1">
    <property type="nucleotide sequence ID" value="NZ_BBQL01000021.1"/>
</dbReference>
<sequence>MTLPERFPLGIIEPVANLVLGYVRQIPGVAQATIAGSIRRMRDTVGDIDILIEAEAGADIIAQFLRFPDIAEALSKGPVRASVRLKSGLQVDVRLVVPAVHGAALLYFTGSKEHNIAIRSRARSLGLKLNEYGVFDGDRCLACGTEADVYKALGLPWIAPELRENAGELKAAEQGLLPNLLEATDLKGDLHVRTRVSGAGDAMEEVALAARAMGLEYLAIADGLRSLHLPMGLDLEGLRQQMDKIDALNSRLQGFTLLKGAEASILEDGSLGIPDLLLERLDLVVAAVHAPLKLTPRQQTLRLQRAIAHPCVAILAHPLCRLINEVDGLEFDMAAILDTAVERGCALELNAQPLRMDLPDRYCRQAKERGVLISVSADAGNADELARLRYGVGQARRAWLEPENVLNTRSIHELRHWLTALR</sequence>
<dbReference type="Gene3D" id="3.30.460.10">
    <property type="entry name" value="Beta Polymerase, domain 2"/>
    <property type="match status" value="1"/>
</dbReference>
<dbReference type="SUPFAM" id="SSF89550">
    <property type="entry name" value="PHP domain-like"/>
    <property type="match status" value="1"/>
</dbReference>
<dbReference type="Gene3D" id="3.20.20.140">
    <property type="entry name" value="Metal-dependent hydrolases"/>
    <property type="match status" value="1"/>
</dbReference>
<dbReference type="Pfam" id="PF14791">
    <property type="entry name" value="DNA_pol_B_thumb"/>
    <property type="match status" value="1"/>
</dbReference>
<accession>A0A7V8J1L0</accession>
<proteinExistence type="predicted"/>
<keyword evidence="4" id="KW-0540">Nuclease</keyword>
<dbReference type="InterPro" id="IPR043519">
    <property type="entry name" value="NT_sf"/>
</dbReference>
<dbReference type="SMART" id="SM00481">
    <property type="entry name" value="POLIIIAc"/>
    <property type="match status" value="1"/>
</dbReference>
<dbReference type="SUPFAM" id="SSF81301">
    <property type="entry name" value="Nucleotidyltransferase"/>
    <property type="match status" value="1"/>
</dbReference>
<dbReference type="InterPro" id="IPR037160">
    <property type="entry name" value="DNA_Pol_thumb_sf"/>
</dbReference>
<dbReference type="GO" id="GO:0008270">
    <property type="term" value="F:zinc ion binding"/>
    <property type="evidence" value="ECO:0007669"/>
    <property type="project" value="TreeGrafter"/>
</dbReference>
<keyword evidence="2" id="KW-0548">Nucleotidyltransferase</keyword>
<evidence type="ECO:0000259" key="3">
    <source>
        <dbReference type="SMART" id="SM00481"/>
    </source>
</evidence>
<dbReference type="PANTHER" id="PTHR36928">
    <property type="entry name" value="PHOSPHATASE YCDX-RELATED"/>
    <property type="match status" value="1"/>
</dbReference>
<dbReference type="CDD" id="cd07436">
    <property type="entry name" value="PHP_PolX"/>
    <property type="match status" value="1"/>
</dbReference>
<dbReference type="InterPro" id="IPR029398">
    <property type="entry name" value="PolB_thumb"/>
</dbReference>
<keyword evidence="1" id="KW-0808">Transferase</keyword>
<evidence type="ECO:0000256" key="2">
    <source>
        <dbReference type="ARBA" id="ARBA00022695"/>
    </source>
</evidence>
<keyword evidence="4" id="KW-0269">Exonuclease</keyword>
<gene>
    <name evidence="4" type="ORF">GN299_26420</name>
</gene>
<dbReference type="AlphaFoldDB" id="A0A7V8J1L0"/>
<dbReference type="GO" id="GO:0004527">
    <property type="term" value="F:exonuclease activity"/>
    <property type="evidence" value="ECO:0007669"/>
    <property type="project" value="UniProtKB-KW"/>
</dbReference>
<protein>
    <submittedName>
        <fullName evidence="4">DNA polymerase/3'-5' exonuclease PolX</fullName>
    </submittedName>
</protein>
<dbReference type="PANTHER" id="PTHR36928:SF1">
    <property type="entry name" value="PHOSPHATASE YCDX-RELATED"/>
    <property type="match status" value="1"/>
</dbReference>